<name>A0ABY4YM96_9MICO</name>
<sequence length="360" mass="37007">MTRPTRFLLLAGGGISMLAGLNAALLLLGLPAPVTLDRLPDVHGMLMVLGFLGTVIALERAQALRRLWGALAPGLLGAGGLALISPAPLVVGQVLLVLGCLALVAVYAALWQRAHEVTVLVQLLGGILAAGGAALWLRTDVGAVLPWLVAFLVLTIAAERAELARLAMPRGAGEQLMALSLLLTAAVATSLIWPAVGGPFFGLSLLILTAWLARHDVARRFINGTGLPRFSAAALLAGYGWLAVAGSLWALGAVPGAGGGLLANHPTAYDTVVHATFLGFAMSMVMAHAPVILPAVLSVKLPYRPLLWAPLVVLHTGMLLRVGGNLLGGASPVAWQSGSVLTIVAVLLLAICAIYLVATS</sequence>
<evidence type="ECO:0000313" key="3">
    <source>
        <dbReference type="Proteomes" id="UP001056535"/>
    </source>
</evidence>
<proteinExistence type="predicted"/>
<feature type="transmembrane region" description="Helical" evidence="1">
    <location>
        <begin position="272"/>
        <end position="299"/>
    </location>
</feature>
<feature type="transmembrane region" description="Helical" evidence="1">
    <location>
        <begin position="90"/>
        <end position="110"/>
    </location>
</feature>
<feature type="transmembrane region" description="Helical" evidence="1">
    <location>
        <begin position="7"/>
        <end position="30"/>
    </location>
</feature>
<feature type="transmembrane region" description="Helical" evidence="1">
    <location>
        <begin position="175"/>
        <end position="193"/>
    </location>
</feature>
<keyword evidence="1" id="KW-1133">Transmembrane helix</keyword>
<feature type="transmembrane region" description="Helical" evidence="1">
    <location>
        <begin position="333"/>
        <end position="358"/>
    </location>
</feature>
<protein>
    <submittedName>
        <fullName evidence="2">Uncharacterized protein</fullName>
    </submittedName>
</protein>
<dbReference type="Proteomes" id="UP001056535">
    <property type="component" value="Chromosome"/>
</dbReference>
<feature type="transmembrane region" description="Helical" evidence="1">
    <location>
        <begin position="306"/>
        <end position="327"/>
    </location>
</feature>
<keyword evidence="1" id="KW-0812">Transmembrane</keyword>
<accession>A0ABY4YM96</accession>
<dbReference type="RefSeq" id="WP_252623789.1">
    <property type="nucleotide sequence ID" value="NZ_CP099490.1"/>
</dbReference>
<reference evidence="2" key="1">
    <citation type="submission" date="2022-06" db="EMBL/GenBank/DDBJ databases">
        <title>Ornithinimicrobium JY.X270.</title>
        <authorList>
            <person name="Huang Y."/>
        </authorList>
    </citation>
    <scope>NUCLEOTIDE SEQUENCE</scope>
    <source>
        <strain evidence="2">JY.X270</strain>
    </source>
</reference>
<keyword evidence="3" id="KW-1185">Reference proteome</keyword>
<dbReference type="EMBL" id="CP099490">
    <property type="protein sequence ID" value="USQ77917.1"/>
    <property type="molecule type" value="Genomic_DNA"/>
</dbReference>
<evidence type="ECO:0000313" key="2">
    <source>
        <dbReference type="EMBL" id="USQ77917.1"/>
    </source>
</evidence>
<feature type="transmembrane region" description="Helical" evidence="1">
    <location>
        <begin position="117"/>
        <end position="137"/>
    </location>
</feature>
<gene>
    <name evidence="2" type="ORF">NF557_08535</name>
</gene>
<evidence type="ECO:0000256" key="1">
    <source>
        <dbReference type="SAM" id="Phobius"/>
    </source>
</evidence>
<feature type="transmembrane region" description="Helical" evidence="1">
    <location>
        <begin position="42"/>
        <end position="58"/>
    </location>
</feature>
<organism evidence="2 3">
    <name type="scientific">Ornithinimicrobium cryptoxanthini</name>
    <dbReference type="NCBI Taxonomy" id="2934161"/>
    <lineage>
        <taxon>Bacteria</taxon>
        <taxon>Bacillati</taxon>
        <taxon>Actinomycetota</taxon>
        <taxon>Actinomycetes</taxon>
        <taxon>Micrococcales</taxon>
        <taxon>Ornithinimicrobiaceae</taxon>
        <taxon>Ornithinimicrobium</taxon>
    </lineage>
</organism>
<feature type="transmembrane region" description="Helical" evidence="1">
    <location>
        <begin position="67"/>
        <end position="84"/>
    </location>
</feature>
<feature type="transmembrane region" description="Helical" evidence="1">
    <location>
        <begin position="143"/>
        <end position="163"/>
    </location>
</feature>
<feature type="transmembrane region" description="Helical" evidence="1">
    <location>
        <begin position="199"/>
        <end position="218"/>
    </location>
</feature>
<feature type="transmembrane region" description="Helical" evidence="1">
    <location>
        <begin position="230"/>
        <end position="252"/>
    </location>
</feature>
<keyword evidence="1" id="KW-0472">Membrane</keyword>